<dbReference type="Proteomes" id="UP001597302">
    <property type="component" value="Unassembled WGS sequence"/>
</dbReference>
<accession>A0ABW4DWS6</accession>
<reference evidence="2" key="1">
    <citation type="journal article" date="2019" name="Int. J. Syst. Evol. Microbiol.">
        <title>The Global Catalogue of Microorganisms (GCM) 10K type strain sequencing project: providing services to taxonomists for standard genome sequencing and annotation.</title>
        <authorList>
            <consortium name="The Broad Institute Genomics Platform"/>
            <consortium name="The Broad Institute Genome Sequencing Center for Infectious Disease"/>
            <person name="Wu L."/>
            <person name="Ma J."/>
        </authorList>
    </citation>
    <scope>NUCLEOTIDE SEQUENCE [LARGE SCALE GENOMIC DNA]</scope>
    <source>
        <strain evidence="2">CCM 8875</strain>
    </source>
</reference>
<name>A0ABW4DWS6_9RHOB</name>
<gene>
    <name evidence="1" type="ORF">ACFQ5P_05650</name>
</gene>
<dbReference type="RefSeq" id="WP_131577285.1">
    <property type="nucleotide sequence ID" value="NZ_CBCSAJ010000041.1"/>
</dbReference>
<evidence type="ECO:0008006" key="3">
    <source>
        <dbReference type="Google" id="ProtNLM"/>
    </source>
</evidence>
<comment type="caution">
    <text evidence="1">The sequence shown here is derived from an EMBL/GenBank/DDBJ whole genome shotgun (WGS) entry which is preliminary data.</text>
</comment>
<evidence type="ECO:0000313" key="2">
    <source>
        <dbReference type="Proteomes" id="UP001597302"/>
    </source>
</evidence>
<dbReference type="EMBL" id="JBHTOQ010000009">
    <property type="protein sequence ID" value="MFD1480771.1"/>
    <property type="molecule type" value="Genomic_DNA"/>
</dbReference>
<protein>
    <recommendedName>
        <fullName evidence="3">HAMP domain-containing protein</fullName>
    </recommendedName>
</protein>
<proteinExistence type="predicted"/>
<sequence>MPLLYEIPVALQEALTSGGAQLFGAIIKDSSTGQILGHVQQTAALPQFLEQVAGAGAQAMNGFSPLGLISVAQNEHLRQGISALKEGMVLMQGLQYGTLALSGLGLGVSIAGFAVMAAKLRGIETQLEAIASAVGQITGDRREDDIRGILADVAADIRNVDSLTTRLDPQRVAEQLQVSLSRSAARLDAHFRREADVARQTSIPLEQLDRLWTLAAAIRLCQEAAIQALFAADELATAEDYAGRCVHDQMALLEALSADSLVRLVSRSEPSLRPIALLHAEHLTDGLKGGVMTLAGQISIANTVKAEATRGIDYLRQLRAESKAPLLFLPTRAHSTRHPGA</sequence>
<keyword evidence="2" id="KW-1185">Reference proteome</keyword>
<evidence type="ECO:0000313" key="1">
    <source>
        <dbReference type="EMBL" id="MFD1480771.1"/>
    </source>
</evidence>
<organism evidence="1 2">
    <name type="scientific">Paracoccus nototheniae</name>
    <dbReference type="NCBI Taxonomy" id="2489002"/>
    <lineage>
        <taxon>Bacteria</taxon>
        <taxon>Pseudomonadati</taxon>
        <taxon>Pseudomonadota</taxon>
        <taxon>Alphaproteobacteria</taxon>
        <taxon>Rhodobacterales</taxon>
        <taxon>Paracoccaceae</taxon>
        <taxon>Paracoccus</taxon>
    </lineage>
</organism>